<sequence length="480" mass="55912">MEIIVDTETPMAMDRRVDTIRGAFIKGKEDESLKHHVNAIIDDDFWQVTSEKRTLKKRKEKVPKHLKRGANEKEMDSLTKRILKIPLDKPFEEAYLTHRLWMFFRETKETEQDRHKMFNQVMTDHLGLKIELSEDSFTFMDYSTKNSKGIIRNLEVQIGNSLVLVDFHVLDNKLNRNSSLLLGRAFMATIGAVCNMQTNQLCPTLITLEVYYHPVRIDRQQTSKTGFDTGFIAACYCMKLNTRQSMKHRSIARLNHRSTVQFSQRSINIPGNRSIVVMRMILLLCQNTTTRVLQLTPSLRYRLITITVTRSADMATILLAVWQTIVIMRALQWTLHYLRCDLTSITRTTTKRILLSTVVLPWTTKEFSIYHMHIRKKHRSTVTPSHRSTFITHQIPRDPEGQAQAMDGRILNISREDIAEIIAMNGSRNFLDMQNRAEDPPSIEETDTPSIDVHPEFRRIALHQNNKRKLCWESRDEYGV</sequence>
<reference evidence="1" key="1">
    <citation type="submission" date="2019-12" db="EMBL/GenBank/DDBJ databases">
        <title>Genome sequencing and annotation of Brassica cretica.</title>
        <authorList>
            <person name="Studholme D.J."/>
            <person name="Sarris P.F."/>
        </authorList>
    </citation>
    <scope>NUCLEOTIDE SEQUENCE</scope>
    <source>
        <strain evidence="1">PFS-001/15</strain>
        <tissue evidence="1">Leaf</tissue>
    </source>
</reference>
<evidence type="ECO:0000313" key="2">
    <source>
        <dbReference type="Proteomes" id="UP000712281"/>
    </source>
</evidence>
<dbReference type="EMBL" id="QGKW02001940">
    <property type="protein sequence ID" value="KAF2559497.1"/>
    <property type="molecule type" value="Genomic_DNA"/>
</dbReference>
<dbReference type="InterPro" id="IPR021109">
    <property type="entry name" value="Peptidase_aspartic_dom_sf"/>
</dbReference>
<accession>A0A8S9HR75</accession>
<evidence type="ECO:0000313" key="1">
    <source>
        <dbReference type="EMBL" id="KAF2559497.1"/>
    </source>
</evidence>
<organism evidence="1 2">
    <name type="scientific">Brassica cretica</name>
    <name type="common">Mustard</name>
    <dbReference type="NCBI Taxonomy" id="69181"/>
    <lineage>
        <taxon>Eukaryota</taxon>
        <taxon>Viridiplantae</taxon>
        <taxon>Streptophyta</taxon>
        <taxon>Embryophyta</taxon>
        <taxon>Tracheophyta</taxon>
        <taxon>Spermatophyta</taxon>
        <taxon>Magnoliopsida</taxon>
        <taxon>eudicotyledons</taxon>
        <taxon>Gunneridae</taxon>
        <taxon>Pentapetalae</taxon>
        <taxon>rosids</taxon>
        <taxon>malvids</taxon>
        <taxon>Brassicales</taxon>
        <taxon>Brassicaceae</taxon>
        <taxon>Brassiceae</taxon>
        <taxon>Brassica</taxon>
    </lineage>
</organism>
<dbReference type="AlphaFoldDB" id="A0A8S9HR75"/>
<protein>
    <submittedName>
        <fullName evidence="1">Uncharacterized protein</fullName>
    </submittedName>
</protein>
<gene>
    <name evidence="1" type="ORF">F2Q68_00016234</name>
</gene>
<proteinExistence type="predicted"/>
<dbReference type="Proteomes" id="UP000712281">
    <property type="component" value="Unassembled WGS sequence"/>
</dbReference>
<comment type="caution">
    <text evidence="1">The sequence shown here is derived from an EMBL/GenBank/DDBJ whole genome shotgun (WGS) entry which is preliminary data.</text>
</comment>
<dbReference type="Gene3D" id="2.40.70.10">
    <property type="entry name" value="Acid Proteases"/>
    <property type="match status" value="1"/>
</dbReference>
<name>A0A8S9HR75_BRACR</name>